<comment type="caution">
    <text evidence="4">The sequence shown here is derived from an EMBL/GenBank/DDBJ whole genome shotgun (WGS) entry which is preliminary data.</text>
</comment>
<dbReference type="Gene3D" id="3.10.310.10">
    <property type="entry name" value="Diaminopimelate Epimerase, Chain A, domain 1"/>
    <property type="match status" value="2"/>
</dbReference>
<organism evidence="4 5">
    <name type="scientific">Cryobacterium zongtaii</name>
    <dbReference type="NCBI Taxonomy" id="1259217"/>
    <lineage>
        <taxon>Bacteria</taxon>
        <taxon>Bacillati</taxon>
        <taxon>Actinomycetota</taxon>
        <taxon>Actinomycetes</taxon>
        <taxon>Micrococcales</taxon>
        <taxon>Microbacteriaceae</taxon>
        <taxon>Cryobacterium</taxon>
    </lineage>
</organism>
<keyword evidence="2" id="KW-0413">Isomerase</keyword>
<sequence length="288" mass="29667">MTVPVLRFAAFTDPTLTDAAVGGNPAGIVLDASGLDDAAMQAAAAEVGYAETAFITVPGVDSDPRRSRLRYFSPVAEVPFCGHATIATAVALAGRDGVGPFTFDTSVGTIIIETRTTDAGLSASFTSVEPEVRAIAPEVLTELLGLLGVSVAALHPEYPPLQAFAGNWHPVLVFADQAGFDAFTFDPAAMRRLMDAQGWAGTVTTLSVLGVGEFEARNLFPVGTLSEDPATGSAAAAVGGYLRELGLVMPPARVVIHQGRHVNRPSLLLVDVPVAGGIVVSGTATQIA</sequence>
<keyword evidence="5" id="KW-1185">Reference proteome</keyword>
<protein>
    <submittedName>
        <fullName evidence="4">Phenazine biosynthesis protein PhzF</fullName>
    </submittedName>
</protein>
<evidence type="ECO:0000313" key="5">
    <source>
        <dbReference type="Proteomes" id="UP000237340"/>
    </source>
</evidence>
<feature type="active site" evidence="3">
    <location>
        <position position="51"/>
    </location>
</feature>
<dbReference type="PANTHER" id="PTHR13774:SF39">
    <property type="entry name" value="BIOSYNTHESIS PROTEIN, PUTATIVE-RELATED"/>
    <property type="match status" value="1"/>
</dbReference>
<dbReference type="NCBIfam" id="TIGR00654">
    <property type="entry name" value="PhzF_family"/>
    <property type="match status" value="1"/>
</dbReference>
<dbReference type="EMBL" id="PPXD01000026">
    <property type="protein sequence ID" value="POH62708.1"/>
    <property type="molecule type" value="Genomic_DNA"/>
</dbReference>
<dbReference type="InterPro" id="IPR003719">
    <property type="entry name" value="Phenazine_PhzF-like"/>
</dbReference>
<dbReference type="GO" id="GO:0016853">
    <property type="term" value="F:isomerase activity"/>
    <property type="evidence" value="ECO:0007669"/>
    <property type="project" value="UniProtKB-KW"/>
</dbReference>
<dbReference type="Proteomes" id="UP000237340">
    <property type="component" value="Unassembled WGS sequence"/>
</dbReference>
<dbReference type="Pfam" id="PF02567">
    <property type="entry name" value="PhzC-PhzF"/>
    <property type="match status" value="1"/>
</dbReference>
<evidence type="ECO:0000256" key="2">
    <source>
        <dbReference type="ARBA" id="ARBA00023235"/>
    </source>
</evidence>
<dbReference type="PANTHER" id="PTHR13774">
    <property type="entry name" value="PHENAZINE BIOSYNTHESIS PROTEIN"/>
    <property type="match status" value="1"/>
</dbReference>
<proteinExistence type="inferred from homology"/>
<evidence type="ECO:0000256" key="3">
    <source>
        <dbReference type="PIRSR" id="PIRSR016184-1"/>
    </source>
</evidence>
<dbReference type="GO" id="GO:0005737">
    <property type="term" value="C:cytoplasm"/>
    <property type="evidence" value="ECO:0007669"/>
    <property type="project" value="TreeGrafter"/>
</dbReference>
<accession>A0A2S3ZAV5</accession>
<name>A0A2S3ZAV5_9MICO</name>
<dbReference type="RefSeq" id="WP_103461824.1">
    <property type="nucleotide sequence ID" value="NZ_PPXD01000026.1"/>
</dbReference>
<evidence type="ECO:0000256" key="1">
    <source>
        <dbReference type="ARBA" id="ARBA00008270"/>
    </source>
</evidence>
<comment type="similarity">
    <text evidence="1">Belongs to the PhzF family.</text>
</comment>
<reference evidence="4 5" key="1">
    <citation type="submission" date="2018-01" db="EMBL/GenBank/DDBJ databases">
        <title>Cryobacterium sp. nov., from glaciers in China.</title>
        <authorList>
            <person name="Liu Q."/>
            <person name="Xin Y.-H."/>
        </authorList>
    </citation>
    <scope>NUCLEOTIDE SEQUENCE [LARGE SCALE GENOMIC DNA]</scope>
    <source>
        <strain evidence="4 5">TMN-42</strain>
    </source>
</reference>
<dbReference type="AlphaFoldDB" id="A0A2S3ZAV5"/>
<evidence type="ECO:0000313" key="4">
    <source>
        <dbReference type="EMBL" id="POH62708.1"/>
    </source>
</evidence>
<dbReference type="SUPFAM" id="SSF54506">
    <property type="entry name" value="Diaminopimelate epimerase-like"/>
    <property type="match status" value="1"/>
</dbReference>
<dbReference type="PIRSF" id="PIRSF016184">
    <property type="entry name" value="PhzC_PhzF"/>
    <property type="match status" value="1"/>
</dbReference>
<gene>
    <name evidence="4" type="ORF">C3B61_17935</name>
</gene>